<evidence type="ECO:0000256" key="1">
    <source>
        <dbReference type="SAM" id="Phobius"/>
    </source>
</evidence>
<dbReference type="AlphaFoldDB" id="A0A8S3XH79"/>
<dbReference type="EMBL" id="CAJQZP010001172">
    <property type="protein sequence ID" value="CAG5025197.1"/>
    <property type="molecule type" value="Genomic_DNA"/>
</dbReference>
<protein>
    <submittedName>
        <fullName evidence="2">(apollo) hypothetical protein</fullName>
    </submittedName>
</protein>
<keyword evidence="1" id="KW-0812">Transmembrane</keyword>
<accession>A0A8S3XH79</accession>
<dbReference type="OrthoDB" id="7391949at2759"/>
<name>A0A8S3XH79_PARAO</name>
<comment type="caution">
    <text evidence="2">The sequence shown here is derived from an EMBL/GenBank/DDBJ whole genome shotgun (WGS) entry which is preliminary data.</text>
</comment>
<gene>
    <name evidence="2" type="ORF">PAPOLLO_LOCUS18322</name>
</gene>
<reference evidence="2" key="1">
    <citation type="submission" date="2021-04" db="EMBL/GenBank/DDBJ databases">
        <authorList>
            <person name="Tunstrom K."/>
        </authorList>
    </citation>
    <scope>NUCLEOTIDE SEQUENCE</scope>
</reference>
<sequence>MSGLYNGHAHDEMLDKLSIWDVIVLVVIVMVLVATGCYLFKQLKRHYIKYIQREVKREVEAVLTEGRVAVPQ</sequence>
<dbReference type="Proteomes" id="UP000691718">
    <property type="component" value="Unassembled WGS sequence"/>
</dbReference>
<organism evidence="2 3">
    <name type="scientific">Parnassius apollo</name>
    <name type="common">Apollo butterfly</name>
    <name type="synonym">Papilio apollo</name>
    <dbReference type="NCBI Taxonomy" id="110799"/>
    <lineage>
        <taxon>Eukaryota</taxon>
        <taxon>Metazoa</taxon>
        <taxon>Ecdysozoa</taxon>
        <taxon>Arthropoda</taxon>
        <taxon>Hexapoda</taxon>
        <taxon>Insecta</taxon>
        <taxon>Pterygota</taxon>
        <taxon>Neoptera</taxon>
        <taxon>Endopterygota</taxon>
        <taxon>Lepidoptera</taxon>
        <taxon>Glossata</taxon>
        <taxon>Ditrysia</taxon>
        <taxon>Papilionoidea</taxon>
        <taxon>Papilionidae</taxon>
        <taxon>Parnassiinae</taxon>
        <taxon>Parnassini</taxon>
        <taxon>Parnassius</taxon>
        <taxon>Parnassius</taxon>
    </lineage>
</organism>
<keyword evidence="1" id="KW-1133">Transmembrane helix</keyword>
<proteinExistence type="predicted"/>
<feature type="transmembrane region" description="Helical" evidence="1">
    <location>
        <begin position="20"/>
        <end position="40"/>
    </location>
</feature>
<evidence type="ECO:0000313" key="2">
    <source>
        <dbReference type="EMBL" id="CAG5025197.1"/>
    </source>
</evidence>
<keyword evidence="1" id="KW-0472">Membrane</keyword>
<keyword evidence="3" id="KW-1185">Reference proteome</keyword>
<evidence type="ECO:0000313" key="3">
    <source>
        <dbReference type="Proteomes" id="UP000691718"/>
    </source>
</evidence>